<dbReference type="EMBL" id="JAOTPL010000002">
    <property type="protein sequence ID" value="MCU7693261.1"/>
    <property type="molecule type" value="Genomic_DNA"/>
</dbReference>
<gene>
    <name evidence="2" type="ORF">OD355_01880</name>
</gene>
<dbReference type="InterPro" id="IPR029058">
    <property type="entry name" value="AB_hydrolase_fold"/>
</dbReference>
<evidence type="ECO:0000259" key="1">
    <source>
        <dbReference type="Pfam" id="PF12697"/>
    </source>
</evidence>
<protein>
    <submittedName>
        <fullName evidence="2">Alpha/beta fold hydrolase</fullName>
    </submittedName>
</protein>
<name>A0AAE3ILN9_9BACT</name>
<dbReference type="Pfam" id="PF12697">
    <property type="entry name" value="Abhydrolase_6"/>
    <property type="match status" value="1"/>
</dbReference>
<keyword evidence="3" id="KW-1185">Reference proteome</keyword>
<dbReference type="InterPro" id="IPR052897">
    <property type="entry name" value="Sec-Metab_Biosynth_Hydrolase"/>
</dbReference>
<organism evidence="2 3">
    <name type="scientific">Haoranjiania flava</name>
    <dbReference type="NCBI Taxonomy" id="1856322"/>
    <lineage>
        <taxon>Bacteria</taxon>
        <taxon>Pseudomonadati</taxon>
        <taxon>Bacteroidota</taxon>
        <taxon>Chitinophagia</taxon>
        <taxon>Chitinophagales</taxon>
        <taxon>Chitinophagaceae</taxon>
        <taxon>Haoranjiania</taxon>
    </lineage>
</organism>
<sequence length="271" mass="30489">MIHRLTGCFLLVLFLCTCSFNESNKYRKSADTYVLIHGGFHSAWCWNKLKPLLEKRGFHVVTPSYRVGGKEFFSYADSIGAWLTTRQQPVILLGHSSGGMVISELAKRYPDKIKGLVYLSAFLLPEGMSPPQILKGDSQSIMQSSLIIDEQNQVMRVDKNKAKRLFYEDCDDATAHWAIKQLRAEPLVPHSVGDQTLQEDTSAATFMRRFYIETLDDRALGIASQRKMQAPMPCEKVYTLKSGHSPFLSQPDSLAAILAEISLALNIKQNK</sequence>
<dbReference type="Proteomes" id="UP001209317">
    <property type="component" value="Unassembled WGS sequence"/>
</dbReference>
<dbReference type="AlphaFoldDB" id="A0AAE3ILN9"/>
<accession>A0AAE3ILN9</accession>
<keyword evidence="2" id="KW-0378">Hydrolase</keyword>
<dbReference type="SUPFAM" id="SSF53474">
    <property type="entry name" value="alpha/beta-Hydrolases"/>
    <property type="match status" value="1"/>
</dbReference>
<comment type="caution">
    <text evidence="2">The sequence shown here is derived from an EMBL/GenBank/DDBJ whole genome shotgun (WGS) entry which is preliminary data.</text>
</comment>
<dbReference type="InterPro" id="IPR000073">
    <property type="entry name" value="AB_hydrolase_1"/>
</dbReference>
<dbReference type="PANTHER" id="PTHR37017:SF11">
    <property type="entry name" value="ESTERASE_LIPASE_THIOESTERASE DOMAIN-CONTAINING PROTEIN"/>
    <property type="match status" value="1"/>
</dbReference>
<dbReference type="RefSeq" id="WP_263036749.1">
    <property type="nucleotide sequence ID" value="NZ_JAOTPL010000002.1"/>
</dbReference>
<reference evidence="2" key="1">
    <citation type="submission" date="2022-10" db="EMBL/GenBank/DDBJ databases">
        <authorList>
            <person name="Kim H.S."/>
            <person name="Kim J.-S."/>
            <person name="Suh M.K."/>
            <person name="Eom M.K."/>
            <person name="Lee J.-S."/>
        </authorList>
    </citation>
    <scope>NUCLEOTIDE SEQUENCE</scope>
    <source>
        <strain evidence="2">LIP-5</strain>
    </source>
</reference>
<dbReference type="PANTHER" id="PTHR37017">
    <property type="entry name" value="AB HYDROLASE-1 DOMAIN-CONTAINING PROTEIN-RELATED"/>
    <property type="match status" value="1"/>
</dbReference>
<evidence type="ECO:0000313" key="3">
    <source>
        <dbReference type="Proteomes" id="UP001209317"/>
    </source>
</evidence>
<evidence type="ECO:0000313" key="2">
    <source>
        <dbReference type="EMBL" id="MCU7693261.1"/>
    </source>
</evidence>
<dbReference type="Gene3D" id="3.40.50.1820">
    <property type="entry name" value="alpha/beta hydrolase"/>
    <property type="match status" value="1"/>
</dbReference>
<feature type="domain" description="AB hydrolase-1" evidence="1">
    <location>
        <begin position="34"/>
        <end position="256"/>
    </location>
</feature>
<proteinExistence type="predicted"/>
<dbReference type="GO" id="GO:0016787">
    <property type="term" value="F:hydrolase activity"/>
    <property type="evidence" value="ECO:0007669"/>
    <property type="project" value="UniProtKB-KW"/>
</dbReference>